<dbReference type="Pfam" id="PF12790">
    <property type="entry name" value="T6SS-SciN"/>
    <property type="match status" value="1"/>
</dbReference>
<dbReference type="PANTHER" id="PTHR37625:SF4">
    <property type="entry name" value="OUTER MEMBRANE LIPOPROTEIN"/>
    <property type="match status" value="1"/>
</dbReference>
<keyword evidence="1" id="KW-0732">Signal</keyword>
<dbReference type="RefSeq" id="WP_377799853.1">
    <property type="nucleotide sequence ID" value="NZ_JBHSLW010000029.1"/>
</dbReference>
<dbReference type="InterPro" id="IPR006311">
    <property type="entry name" value="TAT_signal"/>
</dbReference>
<feature type="chain" id="PRO_5046871628" evidence="1">
    <location>
        <begin position="31"/>
        <end position="176"/>
    </location>
</feature>
<dbReference type="Gene3D" id="2.60.40.4150">
    <property type="entry name" value="Type VI secretion system, lipoprotein SciN"/>
    <property type="match status" value="1"/>
</dbReference>
<reference evidence="3" key="1">
    <citation type="journal article" date="2019" name="Int. J. Syst. Evol. Microbiol.">
        <title>The Global Catalogue of Microorganisms (GCM) 10K type strain sequencing project: providing services to taxonomists for standard genome sequencing and annotation.</title>
        <authorList>
            <consortium name="The Broad Institute Genomics Platform"/>
            <consortium name="The Broad Institute Genome Sequencing Center for Infectious Disease"/>
            <person name="Wu L."/>
            <person name="Ma J."/>
        </authorList>
    </citation>
    <scope>NUCLEOTIDE SEQUENCE [LARGE SCALE GENOMIC DNA]</scope>
    <source>
        <strain evidence="3">NCAIM B.01391</strain>
    </source>
</reference>
<evidence type="ECO:0000313" key="2">
    <source>
        <dbReference type="EMBL" id="MFC5421570.1"/>
    </source>
</evidence>
<name>A0ABW0J0B6_9HYPH</name>
<comment type="caution">
    <text evidence="2">The sequence shown here is derived from an EMBL/GenBank/DDBJ whole genome shotgun (WGS) entry which is preliminary data.</text>
</comment>
<keyword evidence="3" id="KW-1185">Reference proteome</keyword>
<evidence type="ECO:0000313" key="3">
    <source>
        <dbReference type="Proteomes" id="UP001596053"/>
    </source>
</evidence>
<organism evidence="2 3">
    <name type="scientific">Bosea eneae</name>
    <dbReference type="NCBI Taxonomy" id="151454"/>
    <lineage>
        <taxon>Bacteria</taxon>
        <taxon>Pseudomonadati</taxon>
        <taxon>Pseudomonadota</taxon>
        <taxon>Alphaproteobacteria</taxon>
        <taxon>Hyphomicrobiales</taxon>
        <taxon>Boseaceae</taxon>
        <taxon>Bosea</taxon>
    </lineage>
</organism>
<dbReference type="PROSITE" id="PS51318">
    <property type="entry name" value="TAT"/>
    <property type="match status" value="1"/>
</dbReference>
<protein>
    <submittedName>
        <fullName evidence="2">Type VI secretion system lipoprotein TssJ</fullName>
    </submittedName>
</protein>
<dbReference type="InterPro" id="IPR038706">
    <property type="entry name" value="Type_VI_SciN-like_sf"/>
</dbReference>
<dbReference type="PANTHER" id="PTHR37625">
    <property type="entry name" value="OUTER MEMBRANE LIPOPROTEIN-RELATED"/>
    <property type="match status" value="1"/>
</dbReference>
<dbReference type="PROSITE" id="PS51257">
    <property type="entry name" value="PROKAR_LIPOPROTEIN"/>
    <property type="match status" value="1"/>
</dbReference>
<accession>A0ABW0J0B6</accession>
<keyword evidence="2" id="KW-0449">Lipoprotein</keyword>
<evidence type="ECO:0000256" key="1">
    <source>
        <dbReference type="SAM" id="SignalP"/>
    </source>
</evidence>
<sequence>MRPLTGSLLLPTRRSLLAGLAVGAGAPLVAACSLGPPAAKTTSLEFGIEADQEINVNANGDPSPIVLRVYELKTKNAFEQASFFELLDSDTAKLGADLVAKREFEVKPGEKSSVKRDSPAEAKHIGVIAGFRQIEVAQWRALVDIVPDRDNAFLITVRALAVRIELQRASRNFGLI</sequence>
<dbReference type="InterPro" id="IPR017734">
    <property type="entry name" value="T6SS_SciN"/>
</dbReference>
<dbReference type="Proteomes" id="UP001596053">
    <property type="component" value="Unassembled WGS sequence"/>
</dbReference>
<dbReference type="EMBL" id="JBHSLW010000029">
    <property type="protein sequence ID" value="MFC5421570.1"/>
    <property type="molecule type" value="Genomic_DNA"/>
</dbReference>
<feature type="signal peptide" evidence="1">
    <location>
        <begin position="1"/>
        <end position="30"/>
    </location>
</feature>
<dbReference type="NCBIfam" id="TIGR03352">
    <property type="entry name" value="VI_chp_3"/>
    <property type="match status" value="1"/>
</dbReference>
<proteinExistence type="predicted"/>
<gene>
    <name evidence="2" type="primary">tssJ</name>
    <name evidence="2" type="ORF">ACFPOB_18605</name>
</gene>